<keyword evidence="2" id="KW-1185">Reference proteome</keyword>
<dbReference type="RefSeq" id="WP_014444891.1">
    <property type="nucleotide sequence ID" value="NC_017093.1"/>
</dbReference>
<sequence>MLRQGEVLPASAADCLLGAAQAKRVATLTVTAPTTEGHPIPTRYGSRADGRIDVTVDTRTDPYGEQALTRRTCATATHDPARGIVVSDCTEPLRVEE</sequence>
<reference evidence="1 2" key="1">
    <citation type="submission" date="2012-02" db="EMBL/GenBank/DDBJ databases">
        <title>Complete genome sequence of Actinoplanes missouriensis 431 (= NBRC 102363).</title>
        <authorList>
            <person name="Ohnishi Y."/>
            <person name="Ishikawa J."/>
            <person name="Sekine M."/>
            <person name="Hosoyama A."/>
            <person name="Harada T."/>
            <person name="Narita H."/>
            <person name="Hata T."/>
            <person name="Konno Y."/>
            <person name="Tutikane K."/>
            <person name="Fujita N."/>
            <person name="Horinouchi S."/>
            <person name="Hayakawa M."/>
        </authorList>
    </citation>
    <scope>NUCLEOTIDE SEQUENCE [LARGE SCALE GENOMIC DNA]</scope>
    <source>
        <strain evidence="2">ATCC 14538 / DSM 43046 / CBS 188.64 / JCM 3121 / NBRC 102363 / NCIMB 12654 / NRRL B-3342 / UNCC 431</strain>
    </source>
</reference>
<organism evidence="1 2">
    <name type="scientific">Actinoplanes missouriensis (strain ATCC 14538 / DSM 43046 / CBS 188.64 / JCM 3121 / NBRC 102363 / NCIMB 12654 / NRRL B-3342 / UNCC 431)</name>
    <dbReference type="NCBI Taxonomy" id="512565"/>
    <lineage>
        <taxon>Bacteria</taxon>
        <taxon>Bacillati</taxon>
        <taxon>Actinomycetota</taxon>
        <taxon>Actinomycetes</taxon>
        <taxon>Micromonosporales</taxon>
        <taxon>Micromonosporaceae</taxon>
        <taxon>Actinoplanes</taxon>
    </lineage>
</organism>
<dbReference type="STRING" id="512565.AMIS_47820"/>
<dbReference type="KEGG" id="ams:AMIS_47820"/>
<dbReference type="PATRIC" id="fig|512565.3.peg.4770"/>
<protein>
    <submittedName>
        <fullName evidence="1">Uncharacterized protein</fullName>
    </submittedName>
</protein>
<proteinExistence type="predicted"/>
<dbReference type="Proteomes" id="UP000007882">
    <property type="component" value="Chromosome"/>
</dbReference>
<dbReference type="HOGENOM" id="CLU_2340531_0_0_11"/>
<gene>
    <name evidence="1" type="ordered locus">AMIS_47820</name>
</gene>
<evidence type="ECO:0000313" key="1">
    <source>
        <dbReference type="EMBL" id="BAL90002.1"/>
    </source>
</evidence>
<evidence type="ECO:0000313" key="2">
    <source>
        <dbReference type="Proteomes" id="UP000007882"/>
    </source>
</evidence>
<dbReference type="AlphaFoldDB" id="I0HAG5"/>
<name>I0HAG5_ACTM4</name>
<accession>I0HAG5</accession>
<dbReference type="EMBL" id="AP012319">
    <property type="protein sequence ID" value="BAL90002.1"/>
    <property type="molecule type" value="Genomic_DNA"/>
</dbReference>
<dbReference type="OrthoDB" id="4227064at2"/>